<dbReference type="GO" id="GO:0005634">
    <property type="term" value="C:nucleus"/>
    <property type="evidence" value="ECO:0007669"/>
    <property type="project" value="TreeGrafter"/>
</dbReference>
<reference evidence="2" key="1">
    <citation type="journal article" date="2023" name="IScience">
        <title>Live-bearing cockroach genome reveals convergent evolutionary mechanisms linked to viviparity in insects and beyond.</title>
        <authorList>
            <person name="Fouks B."/>
            <person name="Harrison M.C."/>
            <person name="Mikhailova A.A."/>
            <person name="Marchal E."/>
            <person name="English S."/>
            <person name="Carruthers M."/>
            <person name="Jennings E.C."/>
            <person name="Chiamaka E.L."/>
            <person name="Frigard R.A."/>
            <person name="Pippel M."/>
            <person name="Attardo G.M."/>
            <person name="Benoit J.B."/>
            <person name="Bornberg-Bauer E."/>
            <person name="Tobe S.S."/>
        </authorList>
    </citation>
    <scope>NUCLEOTIDE SEQUENCE</scope>
    <source>
        <strain evidence="2">Stay&amp;Tobe</strain>
    </source>
</reference>
<protein>
    <recommendedName>
        <fullName evidence="1">BRCA2 OB1 domain-containing protein</fullName>
    </recommendedName>
</protein>
<dbReference type="Proteomes" id="UP001233999">
    <property type="component" value="Unassembled WGS sequence"/>
</dbReference>
<dbReference type="SUPFAM" id="SSF50249">
    <property type="entry name" value="Nucleic acid-binding proteins"/>
    <property type="match status" value="1"/>
</dbReference>
<accession>A0AAD7Z7I5</accession>
<dbReference type="EMBL" id="JASPKZ010010140">
    <property type="protein sequence ID" value="KAJ9575205.1"/>
    <property type="molecule type" value="Genomic_DNA"/>
</dbReference>
<dbReference type="Pfam" id="PF09103">
    <property type="entry name" value="BRCA-2_OB1"/>
    <property type="match status" value="1"/>
</dbReference>
<name>A0AAD7Z7I5_DIPPU</name>
<sequence>MLLLQLKYRYDREIDDCQRPAIRKILEHDDSPARRLVLCVARIIKLDKPGENEQYELELTDGWYGIITSVDQELMKRIHRGTVTIGTKLISYGAELVNCEQACSPLEVGLIQSHLQEAL</sequence>
<dbReference type="GO" id="GO:0006355">
    <property type="term" value="P:regulation of DNA-templated transcription"/>
    <property type="evidence" value="ECO:0007669"/>
    <property type="project" value="TreeGrafter"/>
</dbReference>
<dbReference type="InterPro" id="IPR012340">
    <property type="entry name" value="NA-bd_OB-fold"/>
</dbReference>
<feature type="domain" description="BRCA2 OB1" evidence="1">
    <location>
        <begin position="20"/>
        <end position="108"/>
    </location>
</feature>
<gene>
    <name evidence="2" type="ORF">L9F63_025846</name>
</gene>
<dbReference type="PANTHER" id="PTHR11289">
    <property type="entry name" value="BREAST CANCER TYPE 2 SUSCEPTIBILITY PROTEIN BRCA2"/>
    <property type="match status" value="1"/>
</dbReference>
<dbReference type="InterPro" id="IPR015525">
    <property type="entry name" value="BRCA2"/>
</dbReference>
<evidence type="ECO:0000259" key="1">
    <source>
        <dbReference type="Pfam" id="PF09103"/>
    </source>
</evidence>
<dbReference type="GO" id="GO:0000724">
    <property type="term" value="P:double-strand break repair via homologous recombination"/>
    <property type="evidence" value="ECO:0007669"/>
    <property type="project" value="InterPro"/>
</dbReference>
<comment type="caution">
    <text evidence="2">The sequence shown here is derived from an EMBL/GenBank/DDBJ whole genome shotgun (WGS) entry which is preliminary data.</text>
</comment>
<organism evidence="2 3">
    <name type="scientific">Diploptera punctata</name>
    <name type="common">Pacific beetle cockroach</name>
    <dbReference type="NCBI Taxonomy" id="6984"/>
    <lineage>
        <taxon>Eukaryota</taxon>
        <taxon>Metazoa</taxon>
        <taxon>Ecdysozoa</taxon>
        <taxon>Arthropoda</taxon>
        <taxon>Hexapoda</taxon>
        <taxon>Insecta</taxon>
        <taxon>Pterygota</taxon>
        <taxon>Neoptera</taxon>
        <taxon>Polyneoptera</taxon>
        <taxon>Dictyoptera</taxon>
        <taxon>Blattodea</taxon>
        <taxon>Blaberoidea</taxon>
        <taxon>Blaberidae</taxon>
        <taxon>Diplopterinae</taxon>
        <taxon>Diploptera</taxon>
    </lineage>
</organism>
<proteinExistence type="predicted"/>
<feature type="non-terminal residue" evidence="2">
    <location>
        <position position="119"/>
    </location>
</feature>
<reference evidence="2" key="2">
    <citation type="submission" date="2023-05" db="EMBL/GenBank/DDBJ databases">
        <authorList>
            <person name="Fouks B."/>
        </authorList>
    </citation>
    <scope>NUCLEOTIDE SEQUENCE</scope>
    <source>
        <strain evidence="2">Stay&amp;Tobe</strain>
        <tissue evidence="2">Testes</tissue>
    </source>
</reference>
<dbReference type="InterPro" id="IPR015187">
    <property type="entry name" value="BRCA2_OB_1"/>
</dbReference>
<dbReference type="AlphaFoldDB" id="A0AAD7Z7I5"/>
<keyword evidence="3" id="KW-1185">Reference proteome</keyword>
<evidence type="ECO:0000313" key="3">
    <source>
        <dbReference type="Proteomes" id="UP001233999"/>
    </source>
</evidence>
<dbReference type="PANTHER" id="PTHR11289:SF0">
    <property type="entry name" value="BREAST CANCER TYPE 2 SUSCEPTIBILITY PROTEIN"/>
    <property type="match status" value="1"/>
</dbReference>
<dbReference type="Gene3D" id="2.40.50.140">
    <property type="entry name" value="Nucleic acid-binding proteins"/>
    <property type="match status" value="1"/>
</dbReference>
<evidence type="ECO:0000313" key="2">
    <source>
        <dbReference type="EMBL" id="KAJ9575205.1"/>
    </source>
</evidence>